<evidence type="ECO:0000256" key="3">
    <source>
        <dbReference type="SAM" id="SignalP"/>
    </source>
</evidence>
<reference evidence="4" key="2">
    <citation type="submission" date="2014-03" db="EMBL/GenBank/DDBJ databases">
        <authorList>
            <person name="Genoscope - CEA"/>
        </authorList>
    </citation>
    <scope>NUCLEOTIDE SEQUENCE</scope>
</reference>
<proteinExistence type="predicted"/>
<reference evidence="4" key="1">
    <citation type="journal article" date="2014" name="Nat. Commun.">
        <title>The rainbow trout genome provides novel insights into evolution after whole-genome duplication in vertebrates.</title>
        <authorList>
            <person name="Berthelot C."/>
            <person name="Brunet F."/>
            <person name="Chalopin D."/>
            <person name="Juanchich A."/>
            <person name="Bernard M."/>
            <person name="Noel B."/>
            <person name="Bento P."/>
            <person name="Da Silva C."/>
            <person name="Labadie K."/>
            <person name="Alberti A."/>
            <person name="Aury J.M."/>
            <person name="Louis A."/>
            <person name="Dehais P."/>
            <person name="Bardou P."/>
            <person name="Montfort J."/>
            <person name="Klopp C."/>
            <person name="Cabau C."/>
            <person name="Gaspin C."/>
            <person name="Thorgaard G.H."/>
            <person name="Boussaha M."/>
            <person name="Quillet E."/>
            <person name="Guyomard R."/>
            <person name="Galiana D."/>
            <person name="Bobe J."/>
            <person name="Volff J.N."/>
            <person name="Genet C."/>
            <person name="Wincker P."/>
            <person name="Jaillon O."/>
            <person name="Roest Crollius H."/>
            <person name="Guiguen Y."/>
        </authorList>
    </citation>
    <scope>NUCLEOTIDE SEQUENCE [LARGE SCALE GENOMIC DNA]</scope>
</reference>
<protein>
    <recommendedName>
        <fullName evidence="2">Protein ZIP4 homolog</fullName>
    </recommendedName>
</protein>
<gene>
    <name evidence="4" type="ORF">GSONMT00041045001</name>
</gene>
<dbReference type="Pfam" id="PF08631">
    <property type="entry name" value="SPO22"/>
    <property type="match status" value="1"/>
</dbReference>
<dbReference type="EMBL" id="FR904828">
    <property type="protein sequence ID" value="CDQ72361.1"/>
    <property type="molecule type" value="Genomic_DNA"/>
</dbReference>
<dbReference type="STRING" id="8022.A0A060WYR8"/>
<dbReference type="InterPro" id="IPR013940">
    <property type="entry name" value="Spo22/ZIP4/TEX11"/>
</dbReference>
<dbReference type="SUPFAM" id="SSF48452">
    <property type="entry name" value="TPR-like"/>
    <property type="match status" value="1"/>
</dbReference>
<dbReference type="InterPro" id="IPR011990">
    <property type="entry name" value="TPR-like_helical_dom_sf"/>
</dbReference>
<keyword evidence="3" id="KW-0732">Signal</keyword>
<dbReference type="GO" id="GO:0051321">
    <property type="term" value="P:meiotic cell cycle"/>
    <property type="evidence" value="ECO:0007669"/>
    <property type="project" value="UniProtKB-KW"/>
</dbReference>
<dbReference type="InterPro" id="IPR019734">
    <property type="entry name" value="TPR_rpt"/>
</dbReference>
<dbReference type="AlphaFoldDB" id="A0A060WYR8"/>
<dbReference type="Gene3D" id="1.25.40.10">
    <property type="entry name" value="Tetratricopeptide repeat domain"/>
    <property type="match status" value="1"/>
</dbReference>
<feature type="signal peptide" evidence="3">
    <location>
        <begin position="1"/>
        <end position="23"/>
    </location>
</feature>
<keyword evidence="1" id="KW-0469">Meiosis</keyword>
<evidence type="ECO:0000256" key="2">
    <source>
        <dbReference type="ARBA" id="ARBA00031845"/>
    </source>
</evidence>
<dbReference type="PaxDb" id="8022-A0A060WYR8"/>
<dbReference type="Proteomes" id="UP000193380">
    <property type="component" value="Unassembled WGS sequence"/>
</dbReference>
<organism evidence="4 5">
    <name type="scientific">Oncorhynchus mykiss</name>
    <name type="common">Rainbow trout</name>
    <name type="synonym">Salmo gairdneri</name>
    <dbReference type="NCBI Taxonomy" id="8022"/>
    <lineage>
        <taxon>Eukaryota</taxon>
        <taxon>Metazoa</taxon>
        <taxon>Chordata</taxon>
        <taxon>Craniata</taxon>
        <taxon>Vertebrata</taxon>
        <taxon>Euteleostomi</taxon>
        <taxon>Actinopterygii</taxon>
        <taxon>Neopterygii</taxon>
        <taxon>Teleostei</taxon>
        <taxon>Protacanthopterygii</taxon>
        <taxon>Salmoniformes</taxon>
        <taxon>Salmonidae</taxon>
        <taxon>Salmoninae</taxon>
        <taxon>Oncorhynchus</taxon>
    </lineage>
</organism>
<evidence type="ECO:0000256" key="1">
    <source>
        <dbReference type="ARBA" id="ARBA00023254"/>
    </source>
</evidence>
<dbReference type="SMART" id="SM00028">
    <property type="entry name" value="TPR"/>
    <property type="match status" value="2"/>
</dbReference>
<name>A0A060WYR8_ONCMY</name>
<accession>A0A060WYR8</accession>
<evidence type="ECO:0000313" key="5">
    <source>
        <dbReference type="Proteomes" id="UP000193380"/>
    </source>
</evidence>
<feature type="chain" id="PRO_5001590022" description="Protein ZIP4 homolog" evidence="3">
    <location>
        <begin position="24"/>
        <end position="1014"/>
    </location>
</feature>
<evidence type="ECO:0000313" key="4">
    <source>
        <dbReference type="EMBL" id="CDQ72361.1"/>
    </source>
</evidence>
<sequence length="1014" mass="113960">MYGIPSCLCVLPVLPVLPSTSKAVSGVRVRGYILGFSRQKQQCGIMTPSFNLATPSLCKSNMGNKGQREDGGGDTLLYERERSEACESYSLQCVHGYSRLCFIKGLTERLLQKQLANTDEVIEKLFCEDFPRVTPLDPQLEESAIQLWNWAVTKRVGTAINEHQKAKVRHVACRLLYSCEPENPAEGAVRKQILMASKTGRTWLDCKKPQLADNFLSLAVKSLETLYSRLTSRGHGGADINTSKGDVEKDLLRVLSYQAESALAQENHQEAVACMQRCKDMLLRLPKETGYLSLMCYNFGVDSYNMKKYEESSFWLSQSYDIGKMNIKYSPGAEVQAKVLRLLATVYLKWDCQQFQEKALNAVNLANKESVHPSGLYLKIRILLRCGAQDDHVRAGVTELLESEVPLEVCLSTVKLLMAEDRETLAFDYLKRVCQHFESSPELGSALVLHIELLLQRGKELLGKQKIEDIITGHYTGKQLSPQTLTCLHLLLWDKASKNFETKNFSEALQWYNYSLSFYKAGQMEPNLAKLQRNRASCLLQLEQLDKAKEAIKEAERCDPNSIFTQFSVYKIAVLENNVEKAAEAVKAIAVLAQGPLTSEDRLLVAENAASNLLSFAAQIALENEQQDTAMKALESLCEHSKDEAQVLTALRCLVRLVLSTIEKASGEIGHANLDILLSYLKMALQKVSQLSPGPSMAVEQRTEDANWFRKIAWNSALQCESSPDRMRDFFLFSYQANCHFCPPDRAVLMGQKTCLLMAAAASLELCRKSPNSDQTEQLTQALEHIQICWEVWKTLKASGDNSKDPTNILLLLYEFEARAKLNDPKVETVLESVLELDNVEIKVLETMAGEDVFLLSLALAMEPPAHFPLLCKKALRIALSLHRKQPQADLTRCSQCVHSLIQLSLPSGVSDVEARVLEEVWGYYEEALSIITAAPEDFPEMEILWLLTRAWNTGILLYSLAQYPEAERWCGLGMSFLRHLGSLQESYQTQMSGLYSEVLDRLDKAKKNLIMEE</sequence>
<dbReference type="PANTHER" id="PTHR38487:SF1">
    <property type="entry name" value="PROTEIN ZIP4 HOMOLOG"/>
    <property type="match status" value="1"/>
</dbReference>
<dbReference type="PANTHER" id="PTHR38487">
    <property type="entry name" value="TESTIS EXPRESSED 11"/>
    <property type="match status" value="1"/>
</dbReference>